<dbReference type="Proteomes" id="UP000008144">
    <property type="component" value="Unassembled WGS sequence"/>
</dbReference>
<dbReference type="Gene3D" id="3.40.30.10">
    <property type="entry name" value="Glutaredoxin"/>
    <property type="match status" value="1"/>
</dbReference>
<comment type="similarity">
    <text evidence="1 4">Belongs to the GST superfamily. Kappa family.</text>
</comment>
<dbReference type="GeneTree" id="ENSGT00440000033697"/>
<gene>
    <name evidence="7" type="primary">LOC100186348</name>
</gene>
<dbReference type="FunCoup" id="H2XML4">
    <property type="interactions" value="147"/>
</dbReference>
<accession>H2XML4</accession>
<dbReference type="InterPro" id="IPR051924">
    <property type="entry name" value="GST_Kappa/NadH"/>
</dbReference>
<dbReference type="PANTHER" id="PTHR42943">
    <property type="entry name" value="GLUTATHIONE S-TRANSFERASE KAPPA"/>
    <property type="match status" value="1"/>
</dbReference>
<evidence type="ECO:0000256" key="4">
    <source>
        <dbReference type="PIRNR" id="PIRNR006386"/>
    </source>
</evidence>
<dbReference type="KEGG" id="cin:100186348"/>
<dbReference type="AlphaFoldDB" id="H2XML4"/>
<evidence type="ECO:0000259" key="6">
    <source>
        <dbReference type="Pfam" id="PF01323"/>
    </source>
</evidence>
<dbReference type="EC" id="2.5.1.18" evidence="4"/>
<dbReference type="GO" id="GO:0004602">
    <property type="term" value="F:glutathione peroxidase activity"/>
    <property type="evidence" value="ECO:0000318"/>
    <property type="project" value="GO_Central"/>
</dbReference>
<dbReference type="PIRSF" id="PIRSF006386">
    <property type="entry name" value="HCCAis_GSTk"/>
    <property type="match status" value="1"/>
</dbReference>
<dbReference type="GO" id="GO:0005777">
    <property type="term" value="C:peroxisome"/>
    <property type="evidence" value="ECO:0000318"/>
    <property type="project" value="GO_Central"/>
</dbReference>
<evidence type="ECO:0000256" key="1">
    <source>
        <dbReference type="ARBA" id="ARBA00006494"/>
    </source>
</evidence>
<dbReference type="OrthoDB" id="4664297at2759"/>
<dbReference type="HOGENOM" id="CLU_069253_1_1_1"/>
<dbReference type="Pfam" id="PF01323">
    <property type="entry name" value="DSBA"/>
    <property type="match status" value="1"/>
</dbReference>
<dbReference type="InterPro" id="IPR014440">
    <property type="entry name" value="HCCAis_GSTk"/>
</dbReference>
<evidence type="ECO:0000313" key="8">
    <source>
        <dbReference type="Proteomes" id="UP000008144"/>
    </source>
</evidence>
<dbReference type="FunFam" id="3.40.30.10:FF:000096">
    <property type="entry name" value="Glutathione S-transferase kappa"/>
    <property type="match status" value="1"/>
</dbReference>
<dbReference type="GeneID" id="100186348"/>
<name>H2XML4_CIOIN</name>
<keyword evidence="2 4" id="KW-0808">Transferase</keyword>
<reference evidence="7" key="3">
    <citation type="submission" date="2025-09" db="UniProtKB">
        <authorList>
            <consortium name="Ensembl"/>
        </authorList>
    </citation>
    <scope>IDENTIFICATION</scope>
</reference>
<feature type="active site" description="Nucleophile" evidence="5">
    <location>
        <position position="18"/>
    </location>
</feature>
<dbReference type="GO" id="GO:0005739">
    <property type="term" value="C:mitochondrion"/>
    <property type="evidence" value="ECO:0000318"/>
    <property type="project" value="GO_Central"/>
</dbReference>
<reference evidence="7" key="2">
    <citation type="submission" date="2025-08" db="UniProtKB">
        <authorList>
            <consortium name="Ensembl"/>
        </authorList>
    </citation>
    <scope>IDENTIFICATION</scope>
</reference>
<dbReference type="PANTHER" id="PTHR42943:SF2">
    <property type="entry name" value="GLUTATHIONE S-TRANSFERASE KAPPA 1"/>
    <property type="match status" value="1"/>
</dbReference>
<feature type="domain" description="DSBA-like thioredoxin" evidence="6">
    <location>
        <begin position="10"/>
        <end position="213"/>
    </location>
</feature>
<accession>A0A1W2W7X8</accession>
<dbReference type="OMA" id="ECTNSKG"/>
<dbReference type="Ensembl" id="ENSCINT00000030749.1">
    <property type="protein sequence ID" value="ENSCINP00000030897.1"/>
    <property type="gene ID" value="ENSCING00000022634.1"/>
</dbReference>
<evidence type="ECO:0000256" key="2">
    <source>
        <dbReference type="ARBA" id="ARBA00022679"/>
    </source>
</evidence>
<sequence>MAQPMRKILVEFFYDTVSPYSYIAFQVINRCNKSWTNMDLKLKPAFLPAVMQQTNNAPPAMVPARGRYMSHDLLRMADFYKVPFKMPRNISDVMMNKGTISAQRLLTVVATEAPQYLEGLSREIFMRVWVRDEDVTMVESLKDACRAVGMGHEVDQLVGKMAHTDVKDELRRVTQEAIDYGSFGMPTFVAHLTNEPTMLFGSDRLFLLAYYLKQSWPCDVTEAKL</sequence>
<dbReference type="InParanoid" id="H2XML4"/>
<dbReference type="RefSeq" id="XP_002126524.1">
    <property type="nucleotide sequence ID" value="XM_002126488.5"/>
</dbReference>
<dbReference type="STRING" id="7719.ENSCINP00000030897"/>
<evidence type="ECO:0000256" key="3">
    <source>
        <dbReference type="ARBA" id="ARBA00047960"/>
    </source>
</evidence>
<dbReference type="SUPFAM" id="SSF52833">
    <property type="entry name" value="Thioredoxin-like"/>
    <property type="match status" value="1"/>
</dbReference>
<reference evidence="8" key="1">
    <citation type="journal article" date="2002" name="Science">
        <title>The draft genome of Ciona intestinalis: insights into chordate and vertebrate origins.</title>
        <authorList>
            <person name="Dehal P."/>
            <person name="Satou Y."/>
            <person name="Campbell R.K."/>
            <person name="Chapman J."/>
            <person name="Degnan B."/>
            <person name="De Tomaso A."/>
            <person name="Davidson B."/>
            <person name="Di Gregorio A."/>
            <person name="Gelpke M."/>
            <person name="Goodstein D.M."/>
            <person name="Harafuji N."/>
            <person name="Hastings K.E."/>
            <person name="Ho I."/>
            <person name="Hotta K."/>
            <person name="Huang W."/>
            <person name="Kawashima T."/>
            <person name="Lemaire P."/>
            <person name="Martinez D."/>
            <person name="Meinertzhagen I.A."/>
            <person name="Necula S."/>
            <person name="Nonaka M."/>
            <person name="Putnam N."/>
            <person name="Rash S."/>
            <person name="Saiga H."/>
            <person name="Satake M."/>
            <person name="Terry A."/>
            <person name="Yamada L."/>
            <person name="Wang H.G."/>
            <person name="Awazu S."/>
            <person name="Azumi K."/>
            <person name="Boore J."/>
            <person name="Branno M."/>
            <person name="Chin-Bow S."/>
            <person name="DeSantis R."/>
            <person name="Doyle S."/>
            <person name="Francino P."/>
            <person name="Keys D.N."/>
            <person name="Haga S."/>
            <person name="Hayashi H."/>
            <person name="Hino K."/>
            <person name="Imai K.S."/>
            <person name="Inaba K."/>
            <person name="Kano S."/>
            <person name="Kobayashi K."/>
            <person name="Kobayashi M."/>
            <person name="Lee B.I."/>
            <person name="Makabe K.W."/>
            <person name="Manohar C."/>
            <person name="Matassi G."/>
            <person name="Medina M."/>
            <person name="Mochizuki Y."/>
            <person name="Mount S."/>
            <person name="Morishita T."/>
            <person name="Miura S."/>
            <person name="Nakayama A."/>
            <person name="Nishizaka S."/>
            <person name="Nomoto H."/>
            <person name="Ohta F."/>
            <person name="Oishi K."/>
            <person name="Rigoutsos I."/>
            <person name="Sano M."/>
            <person name="Sasaki A."/>
            <person name="Sasakura Y."/>
            <person name="Shoguchi E."/>
            <person name="Shin-i T."/>
            <person name="Spagnuolo A."/>
            <person name="Stainier D."/>
            <person name="Suzuki M.M."/>
            <person name="Tassy O."/>
            <person name="Takatori N."/>
            <person name="Tokuoka M."/>
            <person name="Yagi K."/>
            <person name="Yoshizaki F."/>
            <person name="Wada S."/>
            <person name="Zhang C."/>
            <person name="Hyatt P.D."/>
            <person name="Larimer F."/>
            <person name="Detter C."/>
            <person name="Doggett N."/>
            <person name="Glavina T."/>
            <person name="Hawkins T."/>
            <person name="Richardson P."/>
            <person name="Lucas S."/>
            <person name="Kohara Y."/>
            <person name="Levine M."/>
            <person name="Satoh N."/>
            <person name="Rokhsar D.S."/>
        </authorList>
    </citation>
    <scope>NUCLEOTIDE SEQUENCE [LARGE SCALE GENOMIC DNA]</scope>
</reference>
<dbReference type="InterPro" id="IPR001853">
    <property type="entry name" value="DSBA-like_thioredoxin_dom"/>
</dbReference>
<comment type="catalytic activity">
    <reaction evidence="3 4">
        <text>RX + glutathione = an S-substituted glutathione + a halide anion + H(+)</text>
        <dbReference type="Rhea" id="RHEA:16437"/>
        <dbReference type="ChEBI" id="CHEBI:15378"/>
        <dbReference type="ChEBI" id="CHEBI:16042"/>
        <dbReference type="ChEBI" id="CHEBI:17792"/>
        <dbReference type="ChEBI" id="CHEBI:57925"/>
        <dbReference type="ChEBI" id="CHEBI:90779"/>
        <dbReference type="EC" id="2.5.1.18"/>
    </reaction>
</comment>
<dbReference type="GO" id="GO:0004364">
    <property type="term" value="F:glutathione transferase activity"/>
    <property type="evidence" value="ECO:0000318"/>
    <property type="project" value="GO_Central"/>
</dbReference>
<evidence type="ECO:0000256" key="5">
    <source>
        <dbReference type="PIRSR" id="PIRSR006386-1"/>
    </source>
</evidence>
<proteinExistence type="inferred from homology"/>
<dbReference type="InterPro" id="IPR036249">
    <property type="entry name" value="Thioredoxin-like_sf"/>
</dbReference>
<evidence type="ECO:0000313" key="7">
    <source>
        <dbReference type="Ensembl" id="ENSCINP00000030897.1"/>
    </source>
</evidence>
<dbReference type="GO" id="GO:0006749">
    <property type="term" value="P:glutathione metabolic process"/>
    <property type="evidence" value="ECO:0000318"/>
    <property type="project" value="GO_Central"/>
</dbReference>
<protein>
    <recommendedName>
        <fullName evidence="4">Glutathione S-transferase kappa</fullName>
        <ecNumber evidence="4">2.5.1.18</ecNumber>
    </recommendedName>
</protein>
<keyword evidence="8" id="KW-1185">Reference proteome</keyword>
<organism evidence="7 8">
    <name type="scientific">Ciona intestinalis</name>
    <name type="common">Transparent sea squirt</name>
    <name type="synonym">Ascidia intestinalis</name>
    <dbReference type="NCBI Taxonomy" id="7719"/>
    <lineage>
        <taxon>Eukaryota</taxon>
        <taxon>Metazoa</taxon>
        <taxon>Chordata</taxon>
        <taxon>Tunicata</taxon>
        <taxon>Ascidiacea</taxon>
        <taxon>Phlebobranchia</taxon>
        <taxon>Cionidae</taxon>
        <taxon>Ciona</taxon>
    </lineage>
</organism>